<sequence>MSKESDEDGKNSGIMTGQPEDPPQVKAVIVHVPRIAPRTLPGLANAQNKEAIDWSGHGLLAYGSNYTVVVVDTRNIQVVQCLDKHKSMVKKVLWGVDYLRQDKLTQHPPRLYGGIDLVSADATGHIIVWDVTSGQSVRVLQDGTKPITDMHWVSLWNDHSHILAALHPPHSFILWDTRTGNKIWKKNYMENIIAFNFDPFHSSKMAFHCSDCILFVEDFSVTKSPSSNGRKFYISSSRSTFSGSKGSYGNLTTGVQEEKTGAKDRLRRLMKDLVFGEVQPKSDDGMALNECLQVNYHKSIRHHILLLYPRELLILDLHINQTVGIISTTDKVIKFLFYFFLKIFSCKQRDVIYCLHESGSVSVKLKRKFGFPSSPMDTPSVSSLESQLEISYDHKCSSEPLRQTRGLQILGITVNPVCETKIAMFLNSGKIVFMELLPVNNNNNNNNEDSNFNFTIPMTGIHKGNNFSKRKYSLNEILPPLMNEISIQPPNLRLLVTGVLPSVSAPVTALKMCPPITTRNWNNYTPLLAEGTVGGLIQIYNLAFGIIEKELVVHSYTVRGIEWVGLKTFLSYAYPNTSNASVNVRNELCLTDVLTGESTSIRTDKGEEPPIELLKVSPLKQYFLLFITGGPLELWDLKSLQLLKVMRKKFPLINTLEWTLQSGSRSFKKKRLSSKEENVSDGSNKKTFVEPTGTSALQYLTKTYSDKTETSDKIIAKEHFIFTDPDSHLYRFTVDGHSVDGKRIFPEGGNGSITTLAYKMEIIVFGDTEGSITGWDLRSGQTRKYSTGRGFVKKIRFAPGKENMKLLVLYHDGVDVIDLKGLCTGNGDGFEKIGQLKSPRDYVKVLDIDWAASDKPVIATQDGCLRIMDVTLFRSSSPISDYEFNEPVFCPALLPSEVAFKVRERLCWQPPDTPYTTDLTVEHGFTENQVSLINKQLLMVDEERLECLRKPSFKTVERCLIVAQLFGDETEIDLWTVAMYYLQIKTENLLLSSSYSTVNNRDDIENLNRIKNIIPLDTCYDVLQDSYTYQRLQLERVALHESRRTDYNHTKRVIQQQLLLGQSDRAVQLLLETDLNNSQYYPDAIKACLVATVQSTGAAQSTIKLVATNLIAHGNDNDIWEGVQLLCLIGKGLDACRYLTSYSKWGAAVWLARAVLTPQDSSEVIKKWADHLYSQGYKEKAVLVLISLEQWQAAHSLLSIFDPRRASLLAQACQEFDINF</sequence>
<evidence type="ECO:0000259" key="3">
    <source>
        <dbReference type="Pfam" id="PF23752"/>
    </source>
</evidence>
<feature type="region of interest" description="Disordered" evidence="1">
    <location>
        <begin position="1"/>
        <end position="23"/>
    </location>
</feature>
<dbReference type="Proteomes" id="UP000009046">
    <property type="component" value="Unassembled WGS sequence"/>
</dbReference>
<gene>
    <name evidence="6" type="primary">8236748</name>
    <name evidence="5" type="ORF">Phum_PHUM173520</name>
</gene>
<evidence type="ECO:0000259" key="4">
    <source>
        <dbReference type="Pfam" id="PF23753"/>
    </source>
</evidence>
<dbReference type="VEuPathDB" id="VectorBase:PHUM173520"/>
<reference evidence="6" key="3">
    <citation type="submission" date="2021-02" db="UniProtKB">
        <authorList>
            <consortium name="EnsemblMetazoa"/>
        </authorList>
    </citation>
    <scope>IDENTIFICATION</scope>
    <source>
        <strain evidence="6">USDA</strain>
    </source>
</reference>
<dbReference type="eggNOG" id="KOG1912">
    <property type="taxonomic scope" value="Eukaryota"/>
</dbReference>
<dbReference type="STRING" id="121224.E0VG49"/>
<dbReference type="PANTHER" id="PTHR14593:SF5">
    <property type="entry name" value="WD REPEAT-CONTAINING PROTEIN 11"/>
    <property type="match status" value="1"/>
</dbReference>
<reference evidence="5" key="1">
    <citation type="submission" date="2007-04" db="EMBL/GenBank/DDBJ databases">
        <title>Annotation of Pediculus humanus corporis strain USDA.</title>
        <authorList>
            <person name="Kirkness E."/>
            <person name="Hannick L."/>
            <person name="Hass B."/>
            <person name="Bruggner R."/>
            <person name="Lawson D."/>
            <person name="Bidwell S."/>
            <person name="Joardar V."/>
            <person name="Caler E."/>
            <person name="Walenz B."/>
            <person name="Inman J."/>
            <person name="Schobel S."/>
            <person name="Galinsky K."/>
            <person name="Amedeo P."/>
            <person name="Strausberg R."/>
        </authorList>
    </citation>
    <scope>NUCLEOTIDE SEQUENCE</scope>
    <source>
        <strain evidence="5">USDA</strain>
    </source>
</reference>
<proteinExistence type="predicted"/>
<dbReference type="Pfam" id="PF23752">
    <property type="entry name" value="Beta-prop_WDR11_2nd"/>
    <property type="match status" value="1"/>
</dbReference>
<dbReference type="SUPFAM" id="SSF50978">
    <property type="entry name" value="WD40 repeat-like"/>
    <property type="match status" value="2"/>
</dbReference>
<evidence type="ECO:0000313" key="6">
    <source>
        <dbReference type="EnsemblMetazoa" id="PHUM173520-PA"/>
    </source>
</evidence>
<dbReference type="InterPro" id="IPR036322">
    <property type="entry name" value="WD40_repeat_dom_sf"/>
</dbReference>
<dbReference type="CTD" id="8236748"/>
<evidence type="ECO:0000313" key="7">
    <source>
        <dbReference type="Proteomes" id="UP000009046"/>
    </source>
</evidence>
<accession>E0VG49</accession>
<evidence type="ECO:0000259" key="2">
    <source>
        <dbReference type="Pfam" id="PF23751"/>
    </source>
</evidence>
<dbReference type="AlphaFoldDB" id="E0VG49"/>
<feature type="domain" description="WDR11 second beta-propeller" evidence="3">
    <location>
        <begin position="523"/>
        <end position="812"/>
    </location>
</feature>
<feature type="domain" description="WDR11 TPR" evidence="4">
    <location>
        <begin position="1033"/>
        <end position="1217"/>
    </location>
</feature>
<dbReference type="InterPro" id="IPR039694">
    <property type="entry name" value="WDR11"/>
</dbReference>
<dbReference type="EnsemblMetazoa" id="PHUM173520-RA">
    <property type="protein sequence ID" value="PHUM173520-PA"/>
    <property type="gene ID" value="PHUM173520"/>
</dbReference>
<feature type="domain" description="WDR11 first beta-propeller" evidence="2">
    <location>
        <begin position="44"/>
        <end position="205"/>
    </location>
</feature>
<dbReference type="Pfam" id="PF23751">
    <property type="entry name" value="Beta-prop_WDR11_1st"/>
    <property type="match status" value="1"/>
</dbReference>
<dbReference type="GO" id="GO:0005737">
    <property type="term" value="C:cytoplasm"/>
    <property type="evidence" value="ECO:0007669"/>
    <property type="project" value="TreeGrafter"/>
</dbReference>
<dbReference type="InterPro" id="IPR015943">
    <property type="entry name" value="WD40/YVTN_repeat-like_dom_sf"/>
</dbReference>
<dbReference type="PANTHER" id="PTHR14593">
    <property type="entry name" value="WD REPEAT-CONTAINING PROTEIN 11"/>
    <property type="match status" value="1"/>
</dbReference>
<dbReference type="OMA" id="WDTKEIQ"/>
<dbReference type="Pfam" id="PF23753">
    <property type="entry name" value="TPR_WDR11"/>
    <property type="match status" value="1"/>
</dbReference>
<evidence type="ECO:0000256" key="1">
    <source>
        <dbReference type="SAM" id="MobiDB-lite"/>
    </source>
</evidence>
<dbReference type="HOGENOM" id="CLU_005717_1_0_1"/>
<dbReference type="InterPro" id="IPR057853">
    <property type="entry name" value="Beta-prop_WDR11_2nd"/>
</dbReference>
<dbReference type="GeneID" id="8236748"/>
<dbReference type="KEGG" id="phu:Phum_PHUM173520"/>
<dbReference type="OrthoDB" id="1291858at2759"/>
<evidence type="ECO:0000313" key="5">
    <source>
        <dbReference type="EMBL" id="EEB12355.1"/>
    </source>
</evidence>
<feature type="compositionally biased region" description="Basic and acidic residues" evidence="1">
    <location>
        <begin position="1"/>
        <end position="10"/>
    </location>
</feature>
<dbReference type="EMBL" id="AAZO01002012">
    <property type="status" value="NOT_ANNOTATED_CDS"/>
    <property type="molecule type" value="Genomic_DNA"/>
</dbReference>
<dbReference type="EMBL" id="DS235131">
    <property type="protein sequence ID" value="EEB12355.1"/>
    <property type="molecule type" value="Genomic_DNA"/>
</dbReference>
<dbReference type="InterPro" id="IPR057854">
    <property type="entry name" value="TPR_WDR11"/>
</dbReference>
<name>E0VG49_PEDHC</name>
<keyword evidence="7" id="KW-1185">Reference proteome</keyword>
<dbReference type="InterPro" id="IPR057852">
    <property type="entry name" value="Beta-prop_WDR11_1st"/>
</dbReference>
<protein>
    <recommendedName>
        <fullName evidence="8">WD repeat-containing protein 11</fullName>
    </recommendedName>
</protein>
<dbReference type="Gene3D" id="2.130.10.10">
    <property type="entry name" value="YVTN repeat-like/Quinoprotein amine dehydrogenase"/>
    <property type="match status" value="2"/>
</dbReference>
<evidence type="ECO:0008006" key="8">
    <source>
        <dbReference type="Google" id="ProtNLM"/>
    </source>
</evidence>
<dbReference type="InParanoid" id="E0VG49"/>
<dbReference type="RefSeq" id="XP_002425093.1">
    <property type="nucleotide sequence ID" value="XM_002425048.1"/>
</dbReference>
<organism>
    <name type="scientific">Pediculus humanus subsp. corporis</name>
    <name type="common">Body louse</name>
    <dbReference type="NCBI Taxonomy" id="121224"/>
    <lineage>
        <taxon>Eukaryota</taxon>
        <taxon>Metazoa</taxon>
        <taxon>Ecdysozoa</taxon>
        <taxon>Arthropoda</taxon>
        <taxon>Hexapoda</taxon>
        <taxon>Insecta</taxon>
        <taxon>Pterygota</taxon>
        <taxon>Neoptera</taxon>
        <taxon>Paraneoptera</taxon>
        <taxon>Psocodea</taxon>
        <taxon>Troctomorpha</taxon>
        <taxon>Phthiraptera</taxon>
        <taxon>Anoplura</taxon>
        <taxon>Pediculidae</taxon>
        <taxon>Pediculus</taxon>
    </lineage>
</organism>
<reference evidence="5" key="2">
    <citation type="submission" date="2007-04" db="EMBL/GenBank/DDBJ databases">
        <title>The genome of the human body louse.</title>
        <authorList>
            <consortium name="The Human Body Louse Genome Consortium"/>
            <person name="Kirkness E."/>
            <person name="Walenz B."/>
            <person name="Hass B."/>
            <person name="Bruggner R."/>
            <person name="Strausberg R."/>
        </authorList>
    </citation>
    <scope>NUCLEOTIDE SEQUENCE</scope>
    <source>
        <strain evidence="5">USDA</strain>
    </source>
</reference>